<protein>
    <recommendedName>
        <fullName evidence="5">DUF3515 domain-containing protein</fullName>
    </recommendedName>
</protein>
<evidence type="ECO:0000256" key="1">
    <source>
        <dbReference type="SAM" id="MobiDB-lite"/>
    </source>
</evidence>
<feature type="compositionally biased region" description="Basic and acidic residues" evidence="1">
    <location>
        <begin position="64"/>
        <end position="77"/>
    </location>
</feature>
<name>A0ABQ2K8D7_9NOCA</name>
<sequence length="283" mass="28857">MAADSSDSTGADDRDDTSPAGDAPDTPAESSTDEPRTGSDADSATGTASTGSGSADADSAVADSDVKPDASAKRDADAQPEADTGAEAKPDADEDANTDEDAEDDEESTPYSPALIATAVALPIVLIVGVLAAAFIALRAPVEREPLALGPVPAPAADGPACQALLPALPADLGDYTKSTLVEPAPPATRAWQHPDGGEPIVLRCGLDRPLEFNRASTLTEINGVQWFQVRDEVGKVGTWFAVDRETYIALTVPDGSGTGAITTVSDVITANLPARQPNPGEL</sequence>
<dbReference type="Pfam" id="PF12028">
    <property type="entry name" value="DUF3515"/>
    <property type="match status" value="1"/>
</dbReference>
<comment type="caution">
    <text evidence="3">The sequence shown here is derived from an EMBL/GenBank/DDBJ whole genome shotgun (WGS) entry which is preliminary data.</text>
</comment>
<proteinExistence type="predicted"/>
<keyword evidence="2" id="KW-0812">Transmembrane</keyword>
<evidence type="ECO:0000256" key="2">
    <source>
        <dbReference type="SAM" id="Phobius"/>
    </source>
</evidence>
<feature type="region of interest" description="Disordered" evidence="1">
    <location>
        <begin position="1"/>
        <end position="110"/>
    </location>
</feature>
<accession>A0ABQ2K8D7</accession>
<keyword evidence="2" id="KW-0472">Membrane</keyword>
<evidence type="ECO:0008006" key="5">
    <source>
        <dbReference type="Google" id="ProtNLM"/>
    </source>
</evidence>
<evidence type="ECO:0000313" key="4">
    <source>
        <dbReference type="Proteomes" id="UP000658127"/>
    </source>
</evidence>
<dbReference type="InterPro" id="IPR021903">
    <property type="entry name" value="DUF3515"/>
</dbReference>
<feature type="compositionally biased region" description="Low complexity" evidence="1">
    <location>
        <begin position="40"/>
        <end position="63"/>
    </location>
</feature>
<dbReference type="RefSeq" id="WP_229739562.1">
    <property type="nucleotide sequence ID" value="NZ_BMNE01000001.1"/>
</dbReference>
<gene>
    <name evidence="3" type="ORF">GCM10011610_11760</name>
</gene>
<keyword evidence="4" id="KW-1185">Reference proteome</keyword>
<evidence type="ECO:0000313" key="3">
    <source>
        <dbReference type="EMBL" id="GGN71487.1"/>
    </source>
</evidence>
<reference evidence="4" key="1">
    <citation type="journal article" date="2019" name="Int. J. Syst. Evol. Microbiol.">
        <title>The Global Catalogue of Microorganisms (GCM) 10K type strain sequencing project: providing services to taxonomists for standard genome sequencing and annotation.</title>
        <authorList>
            <consortium name="The Broad Institute Genomics Platform"/>
            <consortium name="The Broad Institute Genome Sequencing Center for Infectious Disease"/>
            <person name="Wu L."/>
            <person name="Ma J."/>
        </authorList>
    </citation>
    <scope>NUCLEOTIDE SEQUENCE [LARGE SCALE GENOMIC DNA]</scope>
    <source>
        <strain evidence="4">CGMCC 4.7329</strain>
    </source>
</reference>
<dbReference type="Proteomes" id="UP000658127">
    <property type="component" value="Unassembled WGS sequence"/>
</dbReference>
<organism evidence="3 4">
    <name type="scientific">Nocardia rhizosphaerihabitans</name>
    <dbReference type="NCBI Taxonomy" id="1691570"/>
    <lineage>
        <taxon>Bacteria</taxon>
        <taxon>Bacillati</taxon>
        <taxon>Actinomycetota</taxon>
        <taxon>Actinomycetes</taxon>
        <taxon>Mycobacteriales</taxon>
        <taxon>Nocardiaceae</taxon>
        <taxon>Nocardia</taxon>
    </lineage>
</organism>
<feature type="compositionally biased region" description="Acidic residues" evidence="1">
    <location>
        <begin position="92"/>
        <end position="108"/>
    </location>
</feature>
<keyword evidence="2" id="KW-1133">Transmembrane helix</keyword>
<feature type="transmembrane region" description="Helical" evidence="2">
    <location>
        <begin position="114"/>
        <end position="138"/>
    </location>
</feature>
<dbReference type="EMBL" id="BMNE01000001">
    <property type="protein sequence ID" value="GGN71487.1"/>
    <property type="molecule type" value="Genomic_DNA"/>
</dbReference>